<dbReference type="EMBL" id="JAVYJV010000021">
    <property type="protein sequence ID" value="KAK4343116.1"/>
    <property type="molecule type" value="Genomic_DNA"/>
</dbReference>
<name>A0AAE1R162_9SOLA</name>
<evidence type="ECO:0000313" key="3">
    <source>
        <dbReference type="Proteomes" id="UP001291623"/>
    </source>
</evidence>
<evidence type="ECO:0000256" key="1">
    <source>
        <dbReference type="SAM" id="MobiDB-lite"/>
    </source>
</evidence>
<evidence type="ECO:0000313" key="2">
    <source>
        <dbReference type="EMBL" id="KAK4343116.1"/>
    </source>
</evidence>
<accession>A0AAE1R162</accession>
<reference evidence="2" key="1">
    <citation type="submission" date="2023-12" db="EMBL/GenBank/DDBJ databases">
        <title>Genome assembly of Anisodus tanguticus.</title>
        <authorList>
            <person name="Wang Y.-J."/>
        </authorList>
    </citation>
    <scope>NUCLEOTIDE SEQUENCE</scope>
    <source>
        <strain evidence="2">KB-2021</strain>
        <tissue evidence="2">Leaf</tissue>
    </source>
</reference>
<proteinExistence type="predicted"/>
<sequence>MSAECEWKFRASSIGKFEMFRVREFRDKHTCPLKDKMPKIVNPKRKYTPGDIVDDVKNTSRTK</sequence>
<comment type="caution">
    <text evidence="2">The sequence shown here is derived from an EMBL/GenBank/DDBJ whole genome shotgun (WGS) entry which is preliminary data.</text>
</comment>
<feature type="compositionally biased region" description="Basic and acidic residues" evidence="1">
    <location>
        <begin position="54"/>
        <end position="63"/>
    </location>
</feature>
<feature type="region of interest" description="Disordered" evidence="1">
    <location>
        <begin position="40"/>
        <end position="63"/>
    </location>
</feature>
<dbReference type="AlphaFoldDB" id="A0AAE1R162"/>
<dbReference type="Proteomes" id="UP001291623">
    <property type="component" value="Unassembled WGS sequence"/>
</dbReference>
<protein>
    <submittedName>
        <fullName evidence="2">Uncharacterized protein</fullName>
    </submittedName>
</protein>
<gene>
    <name evidence="2" type="ORF">RND71_038932</name>
</gene>
<keyword evidence="3" id="KW-1185">Reference proteome</keyword>
<organism evidence="2 3">
    <name type="scientific">Anisodus tanguticus</name>
    <dbReference type="NCBI Taxonomy" id="243964"/>
    <lineage>
        <taxon>Eukaryota</taxon>
        <taxon>Viridiplantae</taxon>
        <taxon>Streptophyta</taxon>
        <taxon>Embryophyta</taxon>
        <taxon>Tracheophyta</taxon>
        <taxon>Spermatophyta</taxon>
        <taxon>Magnoliopsida</taxon>
        <taxon>eudicotyledons</taxon>
        <taxon>Gunneridae</taxon>
        <taxon>Pentapetalae</taxon>
        <taxon>asterids</taxon>
        <taxon>lamiids</taxon>
        <taxon>Solanales</taxon>
        <taxon>Solanaceae</taxon>
        <taxon>Solanoideae</taxon>
        <taxon>Hyoscyameae</taxon>
        <taxon>Anisodus</taxon>
    </lineage>
</organism>